<comment type="caution">
    <text evidence="1">The sequence shown here is derived from an EMBL/GenBank/DDBJ whole genome shotgun (WGS) entry which is preliminary data.</text>
</comment>
<protein>
    <submittedName>
        <fullName evidence="1">Uncharacterized protein</fullName>
    </submittedName>
</protein>
<gene>
    <name evidence="1" type="ORF">H2199_009000</name>
</gene>
<accession>A0ACC2YH42</accession>
<dbReference type="Proteomes" id="UP001172680">
    <property type="component" value="Unassembled WGS sequence"/>
</dbReference>
<proteinExistence type="predicted"/>
<sequence length="81" mass="8534">MASNTALTKPRRSIDIRSSDTIACVISGLSLTLAVTSNMVEKLDMNMAKTSLCLKLSCVLKAGSMSSTKIGFVHQSLGVLS</sequence>
<evidence type="ECO:0000313" key="2">
    <source>
        <dbReference type="Proteomes" id="UP001172680"/>
    </source>
</evidence>
<evidence type="ECO:0000313" key="1">
    <source>
        <dbReference type="EMBL" id="KAJ9634543.1"/>
    </source>
</evidence>
<dbReference type="EMBL" id="JAPDRP010000032">
    <property type="protein sequence ID" value="KAJ9634543.1"/>
    <property type="molecule type" value="Genomic_DNA"/>
</dbReference>
<name>A0ACC2YH42_9PEZI</name>
<organism evidence="1 2">
    <name type="scientific">Coniosporium tulheliwenetii</name>
    <dbReference type="NCBI Taxonomy" id="3383036"/>
    <lineage>
        <taxon>Eukaryota</taxon>
        <taxon>Fungi</taxon>
        <taxon>Dikarya</taxon>
        <taxon>Ascomycota</taxon>
        <taxon>Pezizomycotina</taxon>
        <taxon>Dothideomycetes</taxon>
        <taxon>Dothideomycetes incertae sedis</taxon>
        <taxon>Coniosporium</taxon>
    </lineage>
</organism>
<keyword evidence="2" id="KW-1185">Reference proteome</keyword>
<reference evidence="1" key="1">
    <citation type="submission" date="2022-10" db="EMBL/GenBank/DDBJ databases">
        <title>Culturing micro-colonial fungi from biological soil crusts in the Mojave desert and describing Neophaeococcomyces mojavensis, and introducing the new genera and species Taxawa tesnikishii.</title>
        <authorList>
            <person name="Kurbessoian T."/>
            <person name="Stajich J.E."/>
        </authorList>
    </citation>
    <scope>NUCLEOTIDE SEQUENCE</scope>
    <source>
        <strain evidence="1">JES_115</strain>
    </source>
</reference>